<dbReference type="PANTHER" id="PTHR43097:SF5">
    <property type="entry name" value="GLUTAMATE--TRNA LIGASE"/>
    <property type="match status" value="1"/>
</dbReference>
<dbReference type="Pfam" id="PF20974">
    <property type="entry name" value="tRNA-synt_1c_C2"/>
    <property type="match status" value="1"/>
</dbReference>
<dbReference type="InterPro" id="IPR022861">
    <property type="entry name" value="Gln_tRNA_ligase_bac"/>
</dbReference>
<evidence type="ECO:0000313" key="15">
    <source>
        <dbReference type="EMBL" id="SIP98024.1"/>
    </source>
</evidence>
<evidence type="ECO:0000259" key="12">
    <source>
        <dbReference type="Pfam" id="PF00749"/>
    </source>
</evidence>
<dbReference type="GO" id="GO:0006424">
    <property type="term" value="P:glutamyl-tRNA aminoacylation"/>
    <property type="evidence" value="ECO:0007669"/>
    <property type="project" value="UniProtKB-UniRule"/>
</dbReference>
<evidence type="ECO:0000256" key="5">
    <source>
        <dbReference type="ARBA" id="ARBA00022840"/>
    </source>
</evidence>
<dbReference type="GO" id="GO:0006425">
    <property type="term" value="P:glutaminyl-tRNA aminoacylation"/>
    <property type="evidence" value="ECO:0007669"/>
    <property type="project" value="UniProtKB-UniRule"/>
</dbReference>
<feature type="short sequence motif" description="'KMSKS' region" evidence="9">
    <location>
        <begin position="291"/>
        <end position="295"/>
    </location>
</feature>
<dbReference type="Pfam" id="PF03950">
    <property type="entry name" value="tRNA-synt_1c_C"/>
    <property type="match status" value="1"/>
</dbReference>
<dbReference type="InterPro" id="IPR049437">
    <property type="entry name" value="tRNA-synt_1c_C2"/>
</dbReference>
<feature type="binding site" evidence="9">
    <location>
        <position position="235"/>
    </location>
    <ligand>
        <name>L-glutamine</name>
        <dbReference type="ChEBI" id="CHEBI:58359"/>
    </ligand>
</feature>
<dbReference type="PANTHER" id="PTHR43097">
    <property type="entry name" value="GLUTAMINE-TRNA LIGASE"/>
    <property type="match status" value="1"/>
</dbReference>
<evidence type="ECO:0000256" key="7">
    <source>
        <dbReference type="ARBA" id="ARBA00023146"/>
    </source>
</evidence>
<dbReference type="PROSITE" id="PS00178">
    <property type="entry name" value="AA_TRNA_LIGASE_I"/>
    <property type="match status" value="1"/>
</dbReference>
<dbReference type="GO" id="GO:0005829">
    <property type="term" value="C:cytosol"/>
    <property type="evidence" value="ECO:0007669"/>
    <property type="project" value="TreeGrafter"/>
</dbReference>
<dbReference type="InterPro" id="IPR020058">
    <property type="entry name" value="Glu/Gln-tRNA-synth_Ib_cat-dom"/>
</dbReference>
<dbReference type="GO" id="GO:0004819">
    <property type="term" value="F:glutamine-tRNA ligase activity"/>
    <property type="evidence" value="ECO:0007669"/>
    <property type="project" value="UniProtKB-UniRule"/>
</dbReference>
<dbReference type="SUPFAM" id="SSF52374">
    <property type="entry name" value="Nucleotidylyl transferase"/>
    <property type="match status" value="1"/>
</dbReference>
<keyword evidence="4 9" id="KW-0547">Nucleotide-binding</keyword>
<evidence type="ECO:0000256" key="2">
    <source>
        <dbReference type="ARBA" id="ARBA00022490"/>
    </source>
</evidence>
<dbReference type="STRING" id="159291.SAMN05920897_10275"/>
<evidence type="ECO:0000259" key="14">
    <source>
        <dbReference type="Pfam" id="PF20974"/>
    </source>
</evidence>
<evidence type="ECO:0000313" key="16">
    <source>
        <dbReference type="Proteomes" id="UP000186400"/>
    </source>
</evidence>
<sequence length="584" mass="67566">MIDSPKDSPREPSECIGNADSIADGDSTGGTDFIRTIINDDLRSGQMQSVVHTRFPPEPNGYLHIGHAKSIILNFGIAQEYKGLCNLRFDDTNPVKEDTEFVDSIMEDIGWLGFDWEDRLFFASDYFEQLYQWAEWLIGQGHAYVDELSAEEIRLYRGTPTEPGKNSPWRDRPREESLDMFRRMRQGEFPDGHCILRAKIDMAHPNINMRDPALYRIRHVHHHRTGDTWCIYPTYDFAHGQSDALEGITHSICTLEFENHRPLYDWLLETLPVPHRPRQIEFARLNLTWTVMSKRKLLRLVQEQHVDGWDDPRMPTICGLRRRGYTPQAIKDFCARIGVSKTNSTVDLALLEFSLREDLNARAPRYMGVVDPVKLVITNWPQGTVDYFDASTSPDDPEGEKRRLPFSGELYVEREDYMDDPPRKWFRLGPGREVRLKFAYYVTCQDVVRDEAGVLREIHCTYDPESRGGDTPDGRKVKGTIHWVSAAEAVPAEIRLYETLFDRENPEEVEDFTEALNPRSLQVSQGYVEPALAQIEPGRSVQFLRMGYFCRDIRDGQGEMPVFNRSVTLKDAWARIIRNKRENE</sequence>
<comment type="similarity">
    <text evidence="1 9 10">Belongs to the class-I aminoacyl-tRNA synthetase family.</text>
</comment>
<keyword evidence="7 9" id="KW-0030">Aminoacyl-tRNA synthetase</keyword>
<evidence type="ECO:0000256" key="10">
    <source>
        <dbReference type="RuleBase" id="RU363037"/>
    </source>
</evidence>
<dbReference type="Gene3D" id="3.40.50.620">
    <property type="entry name" value="HUPs"/>
    <property type="match status" value="1"/>
</dbReference>
<keyword evidence="16" id="KW-1185">Reference proteome</keyword>
<dbReference type="CDD" id="cd00807">
    <property type="entry name" value="GlnRS_core"/>
    <property type="match status" value="1"/>
</dbReference>
<dbReference type="InterPro" id="IPR014729">
    <property type="entry name" value="Rossmann-like_a/b/a_fold"/>
</dbReference>
<dbReference type="GO" id="GO:0005524">
    <property type="term" value="F:ATP binding"/>
    <property type="evidence" value="ECO:0007669"/>
    <property type="project" value="UniProtKB-UniRule"/>
</dbReference>
<dbReference type="InterPro" id="IPR000924">
    <property type="entry name" value="Glu/Gln-tRNA-synth"/>
</dbReference>
<dbReference type="RefSeq" id="WP_083943647.1">
    <property type="nucleotide sequence ID" value="NZ_FTMS01000002.1"/>
</dbReference>
<dbReference type="OrthoDB" id="9801560at2"/>
<comment type="subunit">
    <text evidence="9">Monomer.</text>
</comment>
<comment type="caution">
    <text evidence="9">Lacks conserved residue(s) required for the propagation of feature annotation.</text>
</comment>
<dbReference type="FunFam" id="3.40.50.620:FF:000037">
    <property type="entry name" value="Glutamine--tRNA ligase cytoplasmic"/>
    <property type="match status" value="1"/>
</dbReference>
<evidence type="ECO:0000256" key="4">
    <source>
        <dbReference type="ARBA" id="ARBA00022741"/>
    </source>
</evidence>
<dbReference type="PRINTS" id="PR00987">
    <property type="entry name" value="TRNASYNTHGLU"/>
</dbReference>
<keyword evidence="3 9" id="KW-0436">Ligase</keyword>
<dbReference type="Proteomes" id="UP000186400">
    <property type="component" value="Unassembled WGS sequence"/>
</dbReference>
<dbReference type="Pfam" id="PF00749">
    <property type="entry name" value="tRNA-synt_1c"/>
    <property type="match status" value="1"/>
</dbReference>
<feature type="binding site" evidence="9">
    <location>
        <position position="254"/>
    </location>
    <ligand>
        <name>ATP</name>
        <dbReference type="ChEBI" id="CHEBI:30616"/>
    </ligand>
</feature>
<dbReference type="HAMAP" id="MF_00126">
    <property type="entry name" value="Gln_tRNA_synth"/>
    <property type="match status" value="1"/>
</dbReference>
<feature type="short sequence motif" description="'HIGH' region" evidence="9">
    <location>
        <begin position="57"/>
        <end position="67"/>
    </location>
</feature>
<keyword evidence="6 9" id="KW-0648">Protein biosynthesis</keyword>
<feature type="binding site" evidence="9">
    <location>
        <begin position="284"/>
        <end position="285"/>
    </location>
    <ligand>
        <name>ATP</name>
        <dbReference type="ChEBI" id="CHEBI:30616"/>
    </ligand>
</feature>
<feature type="domain" description="Glutamyl/glutaminyl-tRNA synthetase class Ib anti-codon binding" evidence="13">
    <location>
        <begin position="363"/>
        <end position="463"/>
    </location>
</feature>
<dbReference type="Gene3D" id="3.90.800.10">
    <property type="entry name" value="Glutamyl-tRNA Synthetase, Domain 3"/>
    <property type="match status" value="1"/>
</dbReference>
<evidence type="ECO:0000256" key="11">
    <source>
        <dbReference type="SAM" id="MobiDB-lite"/>
    </source>
</evidence>
<evidence type="ECO:0000256" key="8">
    <source>
        <dbReference type="ARBA" id="ARBA00048270"/>
    </source>
</evidence>
<evidence type="ECO:0000259" key="13">
    <source>
        <dbReference type="Pfam" id="PF03950"/>
    </source>
</evidence>
<dbReference type="EMBL" id="FTMS01000002">
    <property type="protein sequence ID" value="SIP98024.1"/>
    <property type="molecule type" value="Genomic_DNA"/>
</dbReference>
<accession>A0A1N6P0Z7</accession>
<reference evidence="15 16" key="1">
    <citation type="submission" date="2017-01" db="EMBL/GenBank/DDBJ databases">
        <authorList>
            <person name="Mah S.A."/>
            <person name="Swanson W.J."/>
            <person name="Moy G.W."/>
            <person name="Vacquier V.D."/>
        </authorList>
    </citation>
    <scope>NUCLEOTIDE SEQUENCE [LARGE SCALE GENOMIC DNA]</scope>
    <source>
        <strain evidence="15 16">ASpG1</strain>
    </source>
</reference>
<evidence type="ECO:0000256" key="6">
    <source>
        <dbReference type="ARBA" id="ARBA00022917"/>
    </source>
</evidence>
<dbReference type="InterPro" id="IPR050132">
    <property type="entry name" value="Gln/Glu-tRNA_Ligase"/>
</dbReference>
<proteinExistence type="inferred from homology"/>
<dbReference type="Gene3D" id="1.10.1160.10">
    <property type="entry name" value="Glutamyl-trna Synthetase, Domain 2"/>
    <property type="match status" value="1"/>
</dbReference>
<feature type="region of interest" description="Disordered" evidence="11">
    <location>
        <begin position="1"/>
        <end position="28"/>
    </location>
</feature>
<feature type="domain" description="Glutamyl/glutaminyl-tRNA synthetase class Ib catalytic" evidence="12">
    <location>
        <begin position="51"/>
        <end position="358"/>
    </location>
</feature>
<evidence type="ECO:0000256" key="9">
    <source>
        <dbReference type="HAMAP-Rule" id="MF_00126"/>
    </source>
</evidence>
<dbReference type="Gene3D" id="2.40.240.10">
    <property type="entry name" value="Ribosomal Protein L25, Chain P"/>
    <property type="match status" value="2"/>
</dbReference>
<gene>
    <name evidence="9" type="primary">glnS</name>
    <name evidence="15" type="ORF">SAMN05920897_10275</name>
</gene>
<dbReference type="AlphaFoldDB" id="A0A1N6P0Z7"/>
<dbReference type="EC" id="6.1.1.18" evidence="9"/>
<dbReference type="SUPFAM" id="SSF50715">
    <property type="entry name" value="Ribosomal protein L25-like"/>
    <property type="match status" value="1"/>
</dbReference>
<keyword evidence="5 9" id="KW-0067">ATP-binding</keyword>
<dbReference type="InterPro" id="IPR004514">
    <property type="entry name" value="Gln-tRNA-synth"/>
</dbReference>
<feature type="compositionally biased region" description="Basic and acidic residues" evidence="11">
    <location>
        <begin position="1"/>
        <end position="13"/>
    </location>
</feature>
<comment type="subcellular location">
    <subcellularLocation>
        <location evidence="9">Cytoplasm</location>
    </subcellularLocation>
</comment>
<name>A0A1N6P0Z7_9SPIO</name>
<protein>
    <recommendedName>
        <fullName evidence="9">Glutamine--tRNA ligase</fullName>
        <ecNumber evidence="9">6.1.1.18</ecNumber>
    </recommendedName>
    <alternativeName>
        <fullName evidence="9">Glutaminyl-tRNA synthetase</fullName>
        <shortName evidence="9">GlnRS</shortName>
    </alternativeName>
</protein>
<dbReference type="FunFam" id="3.90.800.10:FF:000001">
    <property type="entry name" value="Glutamine--tRNA ligase"/>
    <property type="match status" value="1"/>
</dbReference>
<comment type="catalytic activity">
    <reaction evidence="8 9">
        <text>tRNA(Gln) + L-glutamine + ATP = L-glutaminyl-tRNA(Gln) + AMP + diphosphate</text>
        <dbReference type="Rhea" id="RHEA:20121"/>
        <dbReference type="Rhea" id="RHEA-COMP:9662"/>
        <dbReference type="Rhea" id="RHEA-COMP:9681"/>
        <dbReference type="ChEBI" id="CHEBI:30616"/>
        <dbReference type="ChEBI" id="CHEBI:33019"/>
        <dbReference type="ChEBI" id="CHEBI:58359"/>
        <dbReference type="ChEBI" id="CHEBI:78442"/>
        <dbReference type="ChEBI" id="CHEBI:78521"/>
        <dbReference type="ChEBI" id="CHEBI:456215"/>
        <dbReference type="EC" id="6.1.1.18"/>
    </reaction>
</comment>
<dbReference type="FunFam" id="1.10.1160.10:FF:000001">
    <property type="entry name" value="Glutamine--tRNA ligase"/>
    <property type="match status" value="1"/>
</dbReference>
<dbReference type="InterPro" id="IPR001412">
    <property type="entry name" value="aa-tRNA-synth_I_CS"/>
</dbReference>
<feature type="domain" description="tRNA synthetases class I (E and Q) anti-codon binding" evidence="14">
    <location>
        <begin position="480"/>
        <end position="552"/>
    </location>
</feature>
<dbReference type="NCBIfam" id="NF011291">
    <property type="entry name" value="PRK14703.1"/>
    <property type="match status" value="1"/>
</dbReference>
<organism evidence="15 16">
    <name type="scientific">Alkalispirochaeta americana</name>
    <dbReference type="NCBI Taxonomy" id="159291"/>
    <lineage>
        <taxon>Bacteria</taxon>
        <taxon>Pseudomonadati</taxon>
        <taxon>Spirochaetota</taxon>
        <taxon>Spirochaetia</taxon>
        <taxon>Spirochaetales</taxon>
        <taxon>Spirochaetaceae</taxon>
        <taxon>Alkalispirochaeta</taxon>
    </lineage>
</organism>
<dbReference type="InterPro" id="IPR020056">
    <property type="entry name" value="Rbsml_bL25/Gln-tRNA_synth_N"/>
</dbReference>
<feature type="binding site" evidence="9">
    <location>
        <begin position="292"/>
        <end position="294"/>
    </location>
    <ligand>
        <name>ATP</name>
        <dbReference type="ChEBI" id="CHEBI:30616"/>
    </ligand>
</feature>
<keyword evidence="2 9" id="KW-0963">Cytoplasm</keyword>
<dbReference type="InterPro" id="IPR020061">
    <property type="entry name" value="Glu_tRNA_lig_a-bdl"/>
</dbReference>
<evidence type="ECO:0000256" key="3">
    <source>
        <dbReference type="ARBA" id="ARBA00022598"/>
    </source>
</evidence>
<feature type="binding site" evidence="9">
    <location>
        <position position="90"/>
    </location>
    <ligand>
        <name>L-glutamine</name>
        <dbReference type="ChEBI" id="CHEBI:58359"/>
    </ligand>
</feature>
<evidence type="ECO:0000256" key="1">
    <source>
        <dbReference type="ARBA" id="ARBA00005594"/>
    </source>
</evidence>
<dbReference type="InterPro" id="IPR011035">
    <property type="entry name" value="Ribosomal_bL25/Gln-tRNA_synth"/>
</dbReference>
<feature type="binding site" evidence="9">
    <location>
        <begin position="64"/>
        <end position="70"/>
    </location>
    <ligand>
        <name>ATP</name>
        <dbReference type="ChEBI" id="CHEBI:30616"/>
    </ligand>
</feature>
<feature type="binding site" evidence="9">
    <location>
        <begin position="58"/>
        <end position="60"/>
    </location>
    <ligand>
        <name>ATP</name>
        <dbReference type="ChEBI" id="CHEBI:30616"/>
    </ligand>
</feature>
<dbReference type="InterPro" id="IPR020059">
    <property type="entry name" value="Glu/Gln-tRNA-synth_Ib_codon-bd"/>
</dbReference>
<dbReference type="NCBIfam" id="TIGR00440">
    <property type="entry name" value="glnS"/>
    <property type="match status" value="1"/>
</dbReference>